<evidence type="ECO:0000313" key="3">
    <source>
        <dbReference type="Proteomes" id="UP001293254"/>
    </source>
</evidence>
<reference evidence="2" key="2">
    <citation type="journal article" date="2024" name="Plant">
        <title>Genomic evolution and insights into agronomic trait innovations of Sesamum species.</title>
        <authorList>
            <person name="Miao H."/>
            <person name="Wang L."/>
            <person name="Qu L."/>
            <person name="Liu H."/>
            <person name="Sun Y."/>
            <person name="Le M."/>
            <person name="Wang Q."/>
            <person name="Wei S."/>
            <person name="Zheng Y."/>
            <person name="Lin W."/>
            <person name="Duan Y."/>
            <person name="Cao H."/>
            <person name="Xiong S."/>
            <person name="Wang X."/>
            <person name="Wei L."/>
            <person name="Li C."/>
            <person name="Ma Q."/>
            <person name="Ju M."/>
            <person name="Zhao R."/>
            <person name="Li G."/>
            <person name="Mu C."/>
            <person name="Tian Q."/>
            <person name="Mei H."/>
            <person name="Zhang T."/>
            <person name="Gao T."/>
            <person name="Zhang H."/>
        </authorList>
    </citation>
    <scope>NUCLEOTIDE SEQUENCE</scope>
    <source>
        <strain evidence="2">3651</strain>
    </source>
</reference>
<evidence type="ECO:0000256" key="1">
    <source>
        <dbReference type="SAM" id="SignalP"/>
    </source>
</evidence>
<name>A0AAE2CKN3_9LAMI</name>
<reference evidence="2" key="1">
    <citation type="submission" date="2020-06" db="EMBL/GenBank/DDBJ databases">
        <authorList>
            <person name="Li T."/>
            <person name="Hu X."/>
            <person name="Zhang T."/>
            <person name="Song X."/>
            <person name="Zhang H."/>
            <person name="Dai N."/>
            <person name="Sheng W."/>
            <person name="Hou X."/>
            <person name="Wei L."/>
        </authorList>
    </citation>
    <scope>NUCLEOTIDE SEQUENCE</scope>
    <source>
        <strain evidence="2">3651</strain>
        <tissue evidence="2">Leaf</tissue>
    </source>
</reference>
<dbReference type="AlphaFoldDB" id="A0AAE2CKN3"/>
<accession>A0AAE2CKN3</accession>
<sequence length="104" mass="11766">MAHRAWQFSSCLWSSMVPMASQLPNDFQAKNPTYHDEECRFDDMELVGMKSWCELNLKTLMLIVFSPFSCWQTEGATRSEISVSSLTLSAYSLFKSVVTASVVP</sequence>
<dbReference type="Proteomes" id="UP001293254">
    <property type="component" value="Unassembled WGS sequence"/>
</dbReference>
<keyword evidence="1" id="KW-0732">Signal</keyword>
<protein>
    <submittedName>
        <fullName evidence="2">Uncharacterized protein</fullName>
    </submittedName>
</protein>
<comment type="caution">
    <text evidence="2">The sequence shown here is derived from an EMBL/GenBank/DDBJ whole genome shotgun (WGS) entry which is preliminary data.</text>
</comment>
<feature type="signal peptide" evidence="1">
    <location>
        <begin position="1"/>
        <end position="22"/>
    </location>
</feature>
<gene>
    <name evidence="2" type="ORF">Salat_1740400</name>
</gene>
<feature type="chain" id="PRO_5041960407" evidence="1">
    <location>
        <begin position="23"/>
        <end position="104"/>
    </location>
</feature>
<keyword evidence="3" id="KW-1185">Reference proteome</keyword>
<dbReference type="EMBL" id="JACGWO010000006">
    <property type="protein sequence ID" value="KAK4425464.1"/>
    <property type="molecule type" value="Genomic_DNA"/>
</dbReference>
<organism evidence="2 3">
    <name type="scientific">Sesamum alatum</name>
    <dbReference type="NCBI Taxonomy" id="300844"/>
    <lineage>
        <taxon>Eukaryota</taxon>
        <taxon>Viridiplantae</taxon>
        <taxon>Streptophyta</taxon>
        <taxon>Embryophyta</taxon>
        <taxon>Tracheophyta</taxon>
        <taxon>Spermatophyta</taxon>
        <taxon>Magnoliopsida</taxon>
        <taxon>eudicotyledons</taxon>
        <taxon>Gunneridae</taxon>
        <taxon>Pentapetalae</taxon>
        <taxon>asterids</taxon>
        <taxon>lamiids</taxon>
        <taxon>Lamiales</taxon>
        <taxon>Pedaliaceae</taxon>
        <taxon>Sesamum</taxon>
    </lineage>
</organism>
<evidence type="ECO:0000313" key="2">
    <source>
        <dbReference type="EMBL" id="KAK4425464.1"/>
    </source>
</evidence>
<proteinExistence type="predicted"/>